<dbReference type="EMBL" id="HBUE01286684">
    <property type="protein sequence ID" value="CAG6571901.1"/>
    <property type="molecule type" value="Transcribed_RNA"/>
</dbReference>
<name>A0A8D8NP77_CULPI</name>
<reference evidence="1" key="1">
    <citation type="submission" date="2021-05" db="EMBL/GenBank/DDBJ databases">
        <authorList>
            <person name="Alioto T."/>
            <person name="Alioto T."/>
            <person name="Gomez Garrido J."/>
        </authorList>
    </citation>
    <scope>NUCLEOTIDE SEQUENCE</scope>
</reference>
<evidence type="ECO:0000313" key="1">
    <source>
        <dbReference type="EMBL" id="CAG6571913.1"/>
    </source>
</evidence>
<proteinExistence type="predicted"/>
<dbReference type="AlphaFoldDB" id="A0A8D8NP77"/>
<dbReference type="EMBL" id="HBUE01286690">
    <property type="protein sequence ID" value="CAG6571913.1"/>
    <property type="molecule type" value="Transcribed_RNA"/>
</dbReference>
<dbReference type="EMBL" id="HBUE01181078">
    <property type="protein sequence ID" value="CAG6520334.1"/>
    <property type="molecule type" value="Transcribed_RNA"/>
</dbReference>
<sequence length="130" mass="14882">MPLDQTLSQESMPLAPMAPSEGYRLRSGSWMPWRPSLLCRGTALPRYSTRQRQIGVESPMFRSFIRTGQRFWTPSSYPAQNLCMSHRTCVSLSHYSITENVRRTDDDETESHHYTDFDQLSAAGFNQCAA</sequence>
<accession>A0A8D8NP77</accession>
<dbReference type="EMBL" id="HBUE01181085">
    <property type="protein sequence ID" value="CAG6520350.1"/>
    <property type="molecule type" value="Transcribed_RNA"/>
</dbReference>
<dbReference type="EMBL" id="HBUE01286691">
    <property type="protein sequence ID" value="CAG6571917.1"/>
    <property type="molecule type" value="Transcribed_RNA"/>
</dbReference>
<dbReference type="EMBL" id="HBUE01286692">
    <property type="protein sequence ID" value="CAG6571921.1"/>
    <property type="molecule type" value="Transcribed_RNA"/>
</dbReference>
<protein>
    <submittedName>
        <fullName evidence="1">(northern house mosquito) hypothetical protein</fullName>
    </submittedName>
</protein>
<dbReference type="EMBL" id="HBUE01181084">
    <property type="protein sequence ID" value="CAG6520346.1"/>
    <property type="molecule type" value="Transcribed_RNA"/>
</dbReference>
<dbReference type="EMBL" id="HBUE01181086">
    <property type="protein sequence ID" value="CAG6520354.1"/>
    <property type="molecule type" value="Transcribed_RNA"/>
</dbReference>
<organism evidence="1">
    <name type="scientific">Culex pipiens</name>
    <name type="common">House mosquito</name>
    <dbReference type="NCBI Taxonomy" id="7175"/>
    <lineage>
        <taxon>Eukaryota</taxon>
        <taxon>Metazoa</taxon>
        <taxon>Ecdysozoa</taxon>
        <taxon>Arthropoda</taxon>
        <taxon>Hexapoda</taxon>
        <taxon>Insecta</taxon>
        <taxon>Pterygota</taxon>
        <taxon>Neoptera</taxon>
        <taxon>Endopterygota</taxon>
        <taxon>Diptera</taxon>
        <taxon>Nematocera</taxon>
        <taxon>Culicoidea</taxon>
        <taxon>Culicidae</taxon>
        <taxon>Culicinae</taxon>
        <taxon>Culicini</taxon>
        <taxon>Culex</taxon>
        <taxon>Culex</taxon>
    </lineage>
</organism>